<dbReference type="InterPro" id="IPR036318">
    <property type="entry name" value="FAD-bd_PCMH-like_sf"/>
</dbReference>
<protein>
    <submittedName>
        <fullName evidence="4">FAD-binding protein</fullName>
    </submittedName>
</protein>
<dbReference type="InterPro" id="IPR016166">
    <property type="entry name" value="FAD-bd_PCMH"/>
</dbReference>
<evidence type="ECO:0000313" key="4">
    <source>
        <dbReference type="EMBL" id="MCB5411008.1"/>
    </source>
</evidence>
<dbReference type="SUPFAM" id="SSF56176">
    <property type="entry name" value="FAD-binding/transporter-associated domain-like"/>
    <property type="match status" value="1"/>
</dbReference>
<keyword evidence="2" id="KW-0274">FAD</keyword>
<evidence type="ECO:0000256" key="2">
    <source>
        <dbReference type="ARBA" id="ARBA00022827"/>
    </source>
</evidence>
<dbReference type="InterPro" id="IPR016169">
    <property type="entry name" value="FAD-bd_PCMH_sub2"/>
</dbReference>
<name>A0ABS8CNS0_9RHOB</name>
<comment type="caution">
    <text evidence="4">The sequence shown here is derived from an EMBL/GenBank/DDBJ whole genome shotgun (WGS) entry which is preliminary data.</text>
</comment>
<accession>A0ABS8CNS0</accession>
<dbReference type="Pfam" id="PF01565">
    <property type="entry name" value="FAD_binding_4"/>
    <property type="match status" value="1"/>
</dbReference>
<dbReference type="PANTHER" id="PTHR11748:SF103">
    <property type="entry name" value="GLYCOLATE OXIDASE SUBUNIT GLCE"/>
    <property type="match status" value="1"/>
</dbReference>
<dbReference type="EMBL" id="JACDXX010000012">
    <property type="protein sequence ID" value="MCB5411008.1"/>
    <property type="molecule type" value="Genomic_DNA"/>
</dbReference>
<evidence type="ECO:0000256" key="1">
    <source>
        <dbReference type="ARBA" id="ARBA00022630"/>
    </source>
</evidence>
<feature type="domain" description="FAD-binding PCMH-type" evidence="3">
    <location>
        <begin position="1"/>
        <end position="172"/>
    </location>
</feature>
<gene>
    <name evidence="4" type="ORF">H0485_13495</name>
</gene>
<organism evidence="4 5">
    <name type="scientific">Pseudogemmobacter faecipullorum</name>
    <dbReference type="NCBI Taxonomy" id="2755041"/>
    <lineage>
        <taxon>Bacteria</taxon>
        <taxon>Pseudomonadati</taxon>
        <taxon>Pseudomonadota</taxon>
        <taxon>Alphaproteobacteria</taxon>
        <taxon>Rhodobacterales</taxon>
        <taxon>Paracoccaceae</taxon>
        <taxon>Pseudogemmobacter</taxon>
    </lineage>
</organism>
<dbReference type="InterPro" id="IPR016164">
    <property type="entry name" value="FAD-linked_Oxase-like_C"/>
</dbReference>
<keyword evidence="1" id="KW-0285">Flavoprotein</keyword>
<dbReference type="SUPFAM" id="SSF55103">
    <property type="entry name" value="FAD-linked oxidases, C-terminal domain"/>
    <property type="match status" value="1"/>
</dbReference>
<dbReference type="InterPro" id="IPR006094">
    <property type="entry name" value="Oxid_FAD_bind_N"/>
</dbReference>
<dbReference type="Gene3D" id="3.30.465.10">
    <property type="match status" value="1"/>
</dbReference>
<keyword evidence="5" id="KW-1185">Reference proteome</keyword>
<dbReference type="PANTHER" id="PTHR11748">
    <property type="entry name" value="D-LACTATE DEHYDROGENASE"/>
    <property type="match status" value="1"/>
</dbReference>
<dbReference type="Proteomes" id="UP001198571">
    <property type="component" value="Unassembled WGS sequence"/>
</dbReference>
<evidence type="ECO:0000313" key="5">
    <source>
        <dbReference type="Proteomes" id="UP001198571"/>
    </source>
</evidence>
<dbReference type="PROSITE" id="PS51387">
    <property type="entry name" value="FAD_PCMH"/>
    <property type="match status" value="1"/>
</dbReference>
<evidence type="ECO:0000259" key="3">
    <source>
        <dbReference type="PROSITE" id="PS51387"/>
    </source>
</evidence>
<reference evidence="4 5" key="1">
    <citation type="submission" date="2020-07" db="EMBL/GenBank/DDBJ databases">
        <title>Pseudogemmobacter sp. nov., isolated from poultry manure in Taiwan.</title>
        <authorList>
            <person name="Lin S.-Y."/>
            <person name="Tang Y.-S."/>
            <person name="Young C.-C."/>
        </authorList>
    </citation>
    <scope>NUCLEOTIDE SEQUENCE [LARGE SCALE GENOMIC DNA]</scope>
    <source>
        <strain evidence="4 5">CC-YST710</strain>
    </source>
</reference>
<proteinExistence type="predicted"/>
<sequence>MRPASEAELAEQIAGQKTPLSLRGGGTRAPFYTAGELLDLRGLNGVSLYEPAALTLIAGAGTPLAQIGAMLAGEGQRLGFEPPDFTRLLGREGGSTLGGIASENASGPRRFQAGAARDHMIGLRFVDGNGVITRSGGRVMKNVTGYDLVKLLAGARGQLGVISEIAFRLQPLPETSATLVLHGATDPEALMARALASPFELCGAALLAGQPGAPFSLFLRLEGFAPSVSYRLQRLRDLLRGAAEIEEITDPAQSEALWRRIRDLEDFAAHALVISAAIRPARLAACRAALAEVEGHDVIIDQGGGLLHLALRAPEPGEAAAALQLLQDFCAGEGGHARLVKAPPGLWPLVSPRQPEAAGLRALSQALRAKFDPRGLFNSGAPL</sequence>